<dbReference type="Proteomes" id="UP000593577">
    <property type="component" value="Unassembled WGS sequence"/>
</dbReference>
<proteinExistence type="predicted"/>
<sequence>MDLERVINGSPWTFNKHLLLFHRLGIEEDPLKVPFIYVWFWVQVHDIPPKFFSEVLARQLGNFIRHFVKYDGHSDYFYEERMSLGFEIAEIGWYLSIR</sequence>
<evidence type="ECO:0000313" key="1">
    <source>
        <dbReference type="EMBL" id="MBA0702919.1"/>
    </source>
</evidence>
<dbReference type="EMBL" id="JABFAA010354507">
    <property type="protein sequence ID" value="MBA0702919.1"/>
    <property type="molecule type" value="Genomic_DNA"/>
</dbReference>
<dbReference type="AlphaFoldDB" id="A0A7J8YV85"/>
<evidence type="ECO:0000313" key="2">
    <source>
        <dbReference type="Proteomes" id="UP000593577"/>
    </source>
</evidence>
<organism evidence="1 2">
    <name type="scientific">Gossypium aridum</name>
    <name type="common">American cotton</name>
    <name type="synonym">Erioxylum aridum</name>
    <dbReference type="NCBI Taxonomy" id="34290"/>
    <lineage>
        <taxon>Eukaryota</taxon>
        <taxon>Viridiplantae</taxon>
        <taxon>Streptophyta</taxon>
        <taxon>Embryophyta</taxon>
        <taxon>Tracheophyta</taxon>
        <taxon>Spermatophyta</taxon>
        <taxon>Magnoliopsida</taxon>
        <taxon>eudicotyledons</taxon>
        <taxon>Gunneridae</taxon>
        <taxon>Pentapetalae</taxon>
        <taxon>rosids</taxon>
        <taxon>malvids</taxon>
        <taxon>Malvales</taxon>
        <taxon>Malvaceae</taxon>
        <taxon>Malvoideae</taxon>
        <taxon>Gossypium</taxon>
    </lineage>
</organism>
<keyword evidence="2" id="KW-1185">Reference proteome</keyword>
<comment type="caution">
    <text evidence="1">The sequence shown here is derived from an EMBL/GenBank/DDBJ whole genome shotgun (WGS) entry which is preliminary data.</text>
</comment>
<evidence type="ECO:0008006" key="3">
    <source>
        <dbReference type="Google" id="ProtNLM"/>
    </source>
</evidence>
<accession>A0A7J8YV85</accession>
<name>A0A7J8YV85_GOSAI</name>
<feature type="non-terminal residue" evidence="1">
    <location>
        <position position="1"/>
    </location>
</feature>
<gene>
    <name evidence="1" type="ORF">Goari_021962</name>
</gene>
<protein>
    <recommendedName>
        <fullName evidence="3">DUF4283 domain-containing protein</fullName>
    </recommendedName>
</protein>
<reference evidence="1 2" key="1">
    <citation type="journal article" date="2019" name="Genome Biol. Evol.">
        <title>Insights into the evolution of the New World diploid cottons (Gossypium, subgenus Houzingenia) based on genome sequencing.</title>
        <authorList>
            <person name="Grover C.E."/>
            <person name="Arick M.A. 2nd"/>
            <person name="Thrash A."/>
            <person name="Conover J.L."/>
            <person name="Sanders W.S."/>
            <person name="Peterson D.G."/>
            <person name="Frelichowski J.E."/>
            <person name="Scheffler J.A."/>
            <person name="Scheffler B.E."/>
            <person name="Wendel J.F."/>
        </authorList>
    </citation>
    <scope>NUCLEOTIDE SEQUENCE [LARGE SCALE GENOMIC DNA]</scope>
    <source>
        <strain evidence="1">185</strain>
        <tissue evidence="1">Leaf</tissue>
    </source>
</reference>